<keyword evidence="3" id="KW-1185">Reference proteome</keyword>
<evidence type="ECO:0000256" key="1">
    <source>
        <dbReference type="SAM" id="Phobius"/>
    </source>
</evidence>
<dbReference type="KEGG" id="acp:A2cp1_2352"/>
<sequence>MKETLRPDAVAAAQRVTHLARDLAQDVADGYRKSTRGFRLRAAVVGSWALLSLGTVWVACPSSGPRNALGAEVRMSDEVIGTQIMVWNASDRIWTDVVLTLDGGWSFRTPTVRDGQKLVLATSRFEKDGAPAPAHLKPRSLRVECSEGRLDAPLAQR</sequence>
<evidence type="ECO:0000313" key="2">
    <source>
        <dbReference type="EMBL" id="ACL65690.1"/>
    </source>
</evidence>
<proteinExistence type="predicted"/>
<gene>
    <name evidence="2" type="ordered locus">A2cp1_2352</name>
</gene>
<keyword evidence="1" id="KW-0472">Membrane</keyword>
<name>B8JB63_ANAD2</name>
<dbReference type="RefSeq" id="WP_012633513.1">
    <property type="nucleotide sequence ID" value="NC_011891.1"/>
</dbReference>
<reference evidence="2" key="1">
    <citation type="submission" date="2009-01" db="EMBL/GenBank/DDBJ databases">
        <title>Complete sequence of Anaeromyxobacter dehalogenans 2CP-1.</title>
        <authorList>
            <consortium name="US DOE Joint Genome Institute"/>
            <person name="Lucas S."/>
            <person name="Copeland A."/>
            <person name="Lapidus A."/>
            <person name="Glavina del Rio T."/>
            <person name="Dalin E."/>
            <person name="Tice H."/>
            <person name="Bruce D."/>
            <person name="Goodwin L."/>
            <person name="Pitluck S."/>
            <person name="Saunders E."/>
            <person name="Brettin T."/>
            <person name="Detter J.C."/>
            <person name="Han C."/>
            <person name="Larimer F."/>
            <person name="Land M."/>
            <person name="Hauser L."/>
            <person name="Kyrpides N."/>
            <person name="Ovchinnikova G."/>
            <person name="Beliaev A.S."/>
            <person name="Richardson P."/>
        </authorList>
    </citation>
    <scope>NUCLEOTIDE SEQUENCE</scope>
    <source>
        <strain evidence="2">2CP-1</strain>
    </source>
</reference>
<protein>
    <submittedName>
        <fullName evidence="2">Uncharacterized protein</fullName>
    </submittedName>
</protein>
<feature type="transmembrane region" description="Helical" evidence="1">
    <location>
        <begin position="40"/>
        <end position="59"/>
    </location>
</feature>
<evidence type="ECO:0000313" key="3">
    <source>
        <dbReference type="Proteomes" id="UP000007089"/>
    </source>
</evidence>
<organism evidence="2 3">
    <name type="scientific">Anaeromyxobacter dehalogenans (strain ATCC BAA-258 / DSM 21875 / 2CP-1)</name>
    <dbReference type="NCBI Taxonomy" id="455488"/>
    <lineage>
        <taxon>Bacteria</taxon>
        <taxon>Pseudomonadati</taxon>
        <taxon>Myxococcota</taxon>
        <taxon>Myxococcia</taxon>
        <taxon>Myxococcales</taxon>
        <taxon>Cystobacterineae</taxon>
        <taxon>Anaeromyxobacteraceae</taxon>
        <taxon>Anaeromyxobacter</taxon>
    </lineage>
</organism>
<dbReference type="AlphaFoldDB" id="B8JB63"/>
<keyword evidence="1" id="KW-0812">Transmembrane</keyword>
<dbReference type="HOGENOM" id="CLU_1648605_0_0_7"/>
<dbReference type="EMBL" id="CP001359">
    <property type="protein sequence ID" value="ACL65690.1"/>
    <property type="molecule type" value="Genomic_DNA"/>
</dbReference>
<dbReference type="Proteomes" id="UP000007089">
    <property type="component" value="Chromosome"/>
</dbReference>
<accession>B8JB63</accession>
<keyword evidence="1" id="KW-1133">Transmembrane helix</keyword>